<dbReference type="EMBL" id="CM004392">
    <property type="protein sequence ID" value="OAY46621.1"/>
    <property type="molecule type" value="Genomic_DNA"/>
</dbReference>
<proteinExistence type="predicted"/>
<reference evidence="1" key="1">
    <citation type="submission" date="2016-02" db="EMBL/GenBank/DDBJ databases">
        <title>WGS assembly of Manihot esculenta.</title>
        <authorList>
            <person name="Bredeson J.V."/>
            <person name="Prochnik S.E."/>
            <person name="Lyons J.B."/>
            <person name="Schmutz J."/>
            <person name="Grimwood J."/>
            <person name="Vrebalov J."/>
            <person name="Bart R.S."/>
            <person name="Amuge T."/>
            <person name="Ferguson M.E."/>
            <person name="Green R."/>
            <person name="Putnam N."/>
            <person name="Stites J."/>
            <person name="Rounsley S."/>
            <person name="Rokhsar D.S."/>
        </authorList>
    </citation>
    <scope>NUCLEOTIDE SEQUENCE [LARGE SCALE GENOMIC DNA]</scope>
    <source>
        <tissue evidence="1">Leaf</tissue>
    </source>
</reference>
<dbReference type="AlphaFoldDB" id="A0A2C9VLV5"/>
<accession>A0A2C9VLV5</accession>
<protein>
    <submittedName>
        <fullName evidence="1">Uncharacterized protein</fullName>
    </submittedName>
</protein>
<organism evidence="1">
    <name type="scientific">Manihot esculenta</name>
    <name type="common">Cassava</name>
    <name type="synonym">Jatropha manihot</name>
    <dbReference type="NCBI Taxonomy" id="3983"/>
    <lineage>
        <taxon>Eukaryota</taxon>
        <taxon>Viridiplantae</taxon>
        <taxon>Streptophyta</taxon>
        <taxon>Embryophyta</taxon>
        <taxon>Tracheophyta</taxon>
        <taxon>Spermatophyta</taxon>
        <taxon>Magnoliopsida</taxon>
        <taxon>eudicotyledons</taxon>
        <taxon>Gunneridae</taxon>
        <taxon>Pentapetalae</taxon>
        <taxon>rosids</taxon>
        <taxon>fabids</taxon>
        <taxon>Malpighiales</taxon>
        <taxon>Euphorbiaceae</taxon>
        <taxon>Crotonoideae</taxon>
        <taxon>Manihoteae</taxon>
        <taxon>Manihot</taxon>
    </lineage>
</organism>
<evidence type="ECO:0000313" key="1">
    <source>
        <dbReference type="EMBL" id="OAY46621.1"/>
    </source>
</evidence>
<sequence>MDNRLPRKKCCIQSPQTNAEKRSTILENQQNIIPVDKNEQMGTLETCMTMTFCALLRAKQLK</sequence>
<gene>
    <name evidence="1" type="ORF">MANES_06G014300</name>
</gene>
<name>A0A2C9VLV5_MANES</name>